<dbReference type="GO" id="GO:0097347">
    <property type="term" value="C:TAM protein secretion complex"/>
    <property type="evidence" value="ECO:0007669"/>
    <property type="project" value="TreeGrafter"/>
</dbReference>
<dbReference type="KEGG" id="ggr:HKW67_00840"/>
<dbReference type="PANTHER" id="PTHR36985">
    <property type="entry name" value="TRANSLOCATION AND ASSEMBLY MODULE SUBUNIT TAMB"/>
    <property type="match status" value="1"/>
</dbReference>
<evidence type="ECO:0000313" key="7">
    <source>
        <dbReference type="Proteomes" id="UP000500938"/>
    </source>
</evidence>
<evidence type="ECO:0000256" key="4">
    <source>
        <dbReference type="ARBA" id="ARBA00023136"/>
    </source>
</evidence>
<keyword evidence="4" id="KW-0472">Membrane</keyword>
<dbReference type="EMBL" id="CP053085">
    <property type="protein sequence ID" value="QJR34160.1"/>
    <property type="molecule type" value="Genomic_DNA"/>
</dbReference>
<protein>
    <recommendedName>
        <fullName evidence="5">Translocation and assembly module TamB C-terminal domain-containing protein</fullName>
    </recommendedName>
</protein>
<dbReference type="Pfam" id="PF04357">
    <property type="entry name" value="TamB"/>
    <property type="match status" value="1"/>
</dbReference>
<sequence length="1536" mass="163650">MPIRMRRVIQAVAAVVLVISALAVAAVFLISNSDWGRGQIRIRALSALNGAAHGIVKVGAVSGNLLKGITLHDISITDSAGAPFITAKALRAGYGLRALIGRRIDLRDVRLSDAAIVIERPTDGAWNYDRIFPRDTVAASDSSPSFGDWIVLSDVIVERSRLTVRIPWLPDTALRGAARDSAIAFAVAGNERAVIAPATTGTGWQATQEYRAINGRLPLVRIAHPDYTTQLIRTDSLRLQAFMFAPPGADVRALSGEFEIDTDSVWFRDVAVSLPSSKARLTGRYVIENGDLALRTIAAPIALDDVRFLYPALPTTGGGRLDLSLDWTGPVQRYEARELDVSTLGGRVRGALGLTIGDTLRFDNTDLEFETLSTALIEQLAPSLDLPRTGTLSGRAIVSGTATGMQLDGDVTFDDERSGRSRVYAVGELGAANGVFRARELRVTLAPLQVDLARIAMSSLPVGGTLSGSTILNGQTDTRLDARRIALTHLDRGERSRVEGQAAFRMATASSPSWLDARVTARPLSLVTVGRFAPAAGLRGAVSGPIRATGPLSALGISSTLRTSDGGVVSARGRLDLASEELGYALDVATQLFNANELVEKAPRSSISAQMQARGRGLDPATMRGEYAADALASRVDTVAVDSLRLRLRIGDGIATLDTLTLNAPGVAADATGTFGLSKPSSGDLRYAVRVDSLGLLARYLPRDTTTVFPRPLSTAERLRGARADSSRIATQLAVARAAGVEPLASPVVVDSPPSLRRDTLAGSLTASGRIAGGLGGFNLTGVANGLGIVAMGNRVQRAQAEYSWLGALTDSAQVRLRANADTIVAAGFALDSVVLRGDYFAPGGTAQVAIFQSTDRDYTLNARYAIRPEQREITFEALRLRFDTTLWTAVAPGTVRWGQPGIAIDSLDLRSNTNGRVFANGLVPTDGVADLRLVVQNFQIGDLLGLVQSDLEAQGLIGVDTRITGSGRNPRVVGTAGITRGTYRGTTVPDLQSRFDYADRIMQVDALLTDSARGVARPSATASARLPLDLAFSGVEGSRVLDGEASGELRADSLPLDLLSRVTDAIANVRGDVNGQASLRGTLRKPDVTGALALRNGRSDVVALGITLDRMNASMRLDGDSVVIDSLTADSHGRIAMSGGIGIKSLAAPSFDLRVTAERARVLDNEQGRARADADFTMRGPFDDVSVQGRARIRDGVFYIPKPDSREVINAGDPAVFAVVDTANFRYRELLPESSPLLANMRMDLTLGVDRDTWVRSQEANIEIYSEDDLRITIDRRRQALALDGIVNTDRGEYEFLSKRFQVKRGAVQFIGTQEINPLVQITAEYTVQQPSRQAIDIRVLIGGTLLSPRLSLESDAQPPISQSDLLSYLAFGSDAGSLLQFGGSSLSGGSAGGGLVGTSAALATRQLTGVALGAIVSELEGQAARSLGADVFNITPSNIPTELASGNFGGLTTFLKGTQFEFGKYFTTRTFVGLQVQATTTPGFRVEHQLSRNPGLSIESTFQPRFFLPEPSLSLQEITKANAFGLFLVRRWRF</sequence>
<dbReference type="Proteomes" id="UP000500938">
    <property type="component" value="Chromosome"/>
</dbReference>
<keyword evidence="2" id="KW-0812">Transmembrane</keyword>
<keyword evidence="7" id="KW-1185">Reference proteome</keyword>
<proteinExistence type="predicted"/>
<accession>A0A6M4IHT0</accession>
<reference evidence="6 7" key="1">
    <citation type="submission" date="2020-05" db="EMBL/GenBank/DDBJ databases">
        <title>Complete genome sequence of Gemmatimonas greenlandica TET16.</title>
        <authorList>
            <person name="Zeng Y."/>
        </authorList>
    </citation>
    <scope>NUCLEOTIDE SEQUENCE [LARGE SCALE GENOMIC DNA]</scope>
    <source>
        <strain evidence="6 7">TET16</strain>
    </source>
</reference>
<dbReference type="InterPro" id="IPR007452">
    <property type="entry name" value="TamB_C"/>
</dbReference>
<name>A0A6M4IHT0_9BACT</name>
<keyword evidence="3" id="KW-1133">Transmembrane helix</keyword>
<dbReference type="GO" id="GO:0005886">
    <property type="term" value="C:plasma membrane"/>
    <property type="evidence" value="ECO:0007669"/>
    <property type="project" value="InterPro"/>
</dbReference>
<dbReference type="PANTHER" id="PTHR36985:SF1">
    <property type="entry name" value="TRANSLOCATION AND ASSEMBLY MODULE SUBUNIT TAMB"/>
    <property type="match status" value="1"/>
</dbReference>
<gene>
    <name evidence="6" type="ORF">HKW67_00840</name>
</gene>
<evidence type="ECO:0000256" key="2">
    <source>
        <dbReference type="ARBA" id="ARBA00022692"/>
    </source>
</evidence>
<evidence type="ECO:0000259" key="5">
    <source>
        <dbReference type="Pfam" id="PF04357"/>
    </source>
</evidence>
<organism evidence="6 7">
    <name type="scientific">Gemmatimonas groenlandica</name>
    <dbReference type="NCBI Taxonomy" id="2732249"/>
    <lineage>
        <taxon>Bacteria</taxon>
        <taxon>Pseudomonadati</taxon>
        <taxon>Gemmatimonadota</taxon>
        <taxon>Gemmatimonadia</taxon>
        <taxon>Gemmatimonadales</taxon>
        <taxon>Gemmatimonadaceae</taxon>
        <taxon>Gemmatimonas</taxon>
    </lineage>
</organism>
<feature type="domain" description="Translocation and assembly module TamB C-terminal" evidence="5">
    <location>
        <begin position="1128"/>
        <end position="1502"/>
    </location>
</feature>
<evidence type="ECO:0000256" key="3">
    <source>
        <dbReference type="ARBA" id="ARBA00022989"/>
    </source>
</evidence>
<evidence type="ECO:0000313" key="6">
    <source>
        <dbReference type="EMBL" id="QJR34160.1"/>
    </source>
</evidence>
<comment type="subcellular location">
    <subcellularLocation>
        <location evidence="1">Membrane</location>
        <topology evidence="1">Single-pass membrane protein</topology>
    </subcellularLocation>
</comment>
<evidence type="ECO:0000256" key="1">
    <source>
        <dbReference type="ARBA" id="ARBA00004167"/>
    </source>
</evidence>
<dbReference type="GO" id="GO:0009306">
    <property type="term" value="P:protein secretion"/>
    <property type="evidence" value="ECO:0007669"/>
    <property type="project" value="InterPro"/>
</dbReference>